<keyword evidence="5 8" id="KW-0547">Nucleotide-binding</keyword>
<comment type="similarity">
    <text evidence="1 8 12">Belongs to the thymidine kinase family.</text>
</comment>
<comment type="subcellular location">
    <subcellularLocation>
        <location evidence="8">Cytoplasm</location>
    </subcellularLocation>
</comment>
<dbReference type="HAMAP" id="MF_00124">
    <property type="entry name" value="Thymidine_kinase"/>
    <property type="match status" value="1"/>
</dbReference>
<feature type="binding site" evidence="10">
    <location>
        <position position="174"/>
    </location>
    <ligand>
        <name>substrate</name>
    </ligand>
</feature>
<organism evidence="13 14">
    <name type="scientific">Luminiphilus syltensis NOR5-1B</name>
    <dbReference type="NCBI Taxonomy" id="565045"/>
    <lineage>
        <taxon>Bacteria</taxon>
        <taxon>Pseudomonadati</taxon>
        <taxon>Pseudomonadota</taxon>
        <taxon>Gammaproteobacteria</taxon>
        <taxon>Cellvibrionales</taxon>
        <taxon>Halieaceae</taxon>
        <taxon>Luminiphilus</taxon>
    </lineage>
</organism>
<protein>
    <recommendedName>
        <fullName evidence="2 8">Thymidine kinase</fullName>
        <ecNumber evidence="2 8">2.7.1.21</ecNumber>
    </recommendedName>
</protein>
<keyword evidence="4 8" id="KW-0808">Transferase</keyword>
<evidence type="ECO:0000256" key="11">
    <source>
        <dbReference type="RuleBase" id="RU000544"/>
    </source>
</evidence>
<evidence type="ECO:0000313" key="14">
    <source>
        <dbReference type="Proteomes" id="UP000004699"/>
    </source>
</evidence>
<evidence type="ECO:0000256" key="1">
    <source>
        <dbReference type="ARBA" id="ARBA00007587"/>
    </source>
</evidence>
<dbReference type="STRING" id="565045.NOR51B_2392"/>
<evidence type="ECO:0000256" key="3">
    <source>
        <dbReference type="ARBA" id="ARBA00022634"/>
    </source>
</evidence>
<evidence type="ECO:0000256" key="6">
    <source>
        <dbReference type="ARBA" id="ARBA00022777"/>
    </source>
</evidence>
<dbReference type="InterPro" id="IPR027417">
    <property type="entry name" value="P-loop_NTPase"/>
</dbReference>
<dbReference type="PANTHER" id="PTHR11441">
    <property type="entry name" value="THYMIDINE KINASE"/>
    <property type="match status" value="1"/>
</dbReference>
<dbReference type="Gene3D" id="3.40.50.300">
    <property type="entry name" value="P-loop containing nucleotide triphosphate hydrolases"/>
    <property type="match status" value="1"/>
</dbReference>
<evidence type="ECO:0000256" key="8">
    <source>
        <dbReference type="HAMAP-Rule" id="MF_00124"/>
    </source>
</evidence>
<dbReference type="Proteomes" id="UP000004699">
    <property type="component" value="Unassembled WGS sequence"/>
</dbReference>
<keyword evidence="14" id="KW-1185">Reference proteome</keyword>
<evidence type="ECO:0000256" key="2">
    <source>
        <dbReference type="ARBA" id="ARBA00012118"/>
    </source>
</evidence>
<feature type="active site" description="Proton acceptor" evidence="8 9">
    <location>
        <position position="84"/>
    </location>
</feature>
<dbReference type="PANTHER" id="PTHR11441:SF0">
    <property type="entry name" value="THYMIDINE KINASE, CYTOSOLIC"/>
    <property type="match status" value="1"/>
</dbReference>
<evidence type="ECO:0000256" key="7">
    <source>
        <dbReference type="ARBA" id="ARBA00022840"/>
    </source>
</evidence>
<dbReference type="GO" id="GO:0005524">
    <property type="term" value="F:ATP binding"/>
    <property type="evidence" value="ECO:0007669"/>
    <property type="project" value="UniProtKB-UniRule"/>
</dbReference>
<feature type="binding site" evidence="8">
    <location>
        <begin position="9"/>
        <end position="16"/>
    </location>
    <ligand>
        <name>ATP</name>
        <dbReference type="ChEBI" id="CHEBI:30616"/>
    </ligand>
</feature>
<evidence type="ECO:0000256" key="12">
    <source>
        <dbReference type="RuleBase" id="RU004165"/>
    </source>
</evidence>
<evidence type="ECO:0000256" key="9">
    <source>
        <dbReference type="PIRSR" id="PIRSR035805-1"/>
    </source>
</evidence>
<dbReference type="GO" id="GO:0046104">
    <property type="term" value="P:thymidine metabolic process"/>
    <property type="evidence" value="ECO:0007669"/>
    <property type="project" value="TreeGrafter"/>
</dbReference>
<comment type="subunit">
    <text evidence="8">Homotetramer.</text>
</comment>
<dbReference type="RefSeq" id="WP_009021184.1">
    <property type="nucleotide sequence ID" value="NZ_DS999411.1"/>
</dbReference>
<keyword evidence="6 8" id="KW-0418">Kinase</keyword>
<keyword evidence="8" id="KW-0963">Cytoplasm</keyword>
<proteinExistence type="inferred from homology"/>
<keyword evidence="8" id="KW-0479">Metal-binding</keyword>
<gene>
    <name evidence="8 13" type="primary">tdk</name>
    <name evidence="13" type="ORF">NOR51B_2392</name>
</gene>
<feature type="binding site" evidence="8">
    <location>
        <begin position="83"/>
        <end position="86"/>
    </location>
    <ligand>
        <name>ATP</name>
        <dbReference type="ChEBI" id="CHEBI:30616"/>
    </ligand>
</feature>
<dbReference type="eggNOG" id="COG1435">
    <property type="taxonomic scope" value="Bacteria"/>
</dbReference>
<feature type="binding site" evidence="8">
    <location>
        <position position="178"/>
    </location>
    <ligand>
        <name>Zn(2+)</name>
        <dbReference type="ChEBI" id="CHEBI:29105"/>
    </ligand>
</feature>
<dbReference type="EMBL" id="DS999411">
    <property type="protein sequence ID" value="EED36441.1"/>
    <property type="molecule type" value="Genomic_DNA"/>
</dbReference>
<evidence type="ECO:0000256" key="5">
    <source>
        <dbReference type="ARBA" id="ARBA00022741"/>
    </source>
</evidence>
<dbReference type="HOGENOM" id="CLU_064400_2_2_6"/>
<dbReference type="OrthoDB" id="9781579at2"/>
<dbReference type="SUPFAM" id="SSF52540">
    <property type="entry name" value="P-loop containing nucleoside triphosphate hydrolases"/>
    <property type="match status" value="1"/>
</dbReference>
<dbReference type="GO" id="GO:0008270">
    <property type="term" value="F:zinc ion binding"/>
    <property type="evidence" value="ECO:0007669"/>
    <property type="project" value="UniProtKB-UniRule"/>
</dbReference>
<dbReference type="PIRSF" id="PIRSF035805">
    <property type="entry name" value="TK_cell"/>
    <property type="match status" value="1"/>
</dbReference>
<dbReference type="GO" id="GO:0071897">
    <property type="term" value="P:DNA biosynthetic process"/>
    <property type="evidence" value="ECO:0007669"/>
    <property type="project" value="UniProtKB-KW"/>
</dbReference>
<dbReference type="AlphaFoldDB" id="B8KX56"/>
<feature type="binding site" evidence="8">
    <location>
        <position position="144"/>
    </location>
    <ligand>
        <name>Zn(2+)</name>
        <dbReference type="ChEBI" id="CHEBI:29105"/>
    </ligand>
</feature>
<feature type="binding site" evidence="10">
    <location>
        <begin position="166"/>
        <end position="169"/>
    </location>
    <ligand>
        <name>substrate</name>
    </ligand>
</feature>
<evidence type="ECO:0000256" key="4">
    <source>
        <dbReference type="ARBA" id="ARBA00022679"/>
    </source>
</evidence>
<dbReference type="Pfam" id="PF00265">
    <property type="entry name" value="TK"/>
    <property type="match status" value="1"/>
</dbReference>
<dbReference type="NCBIfam" id="NF003300">
    <property type="entry name" value="PRK04296.1-5"/>
    <property type="match status" value="1"/>
</dbReference>
<dbReference type="Gene3D" id="3.30.60.20">
    <property type="match status" value="1"/>
</dbReference>
<feature type="binding site" evidence="8">
    <location>
        <position position="141"/>
    </location>
    <ligand>
        <name>Zn(2+)</name>
        <dbReference type="ChEBI" id="CHEBI:29105"/>
    </ligand>
</feature>
<dbReference type="InterPro" id="IPR001267">
    <property type="entry name" value="Thymidine_kinase"/>
</dbReference>
<evidence type="ECO:0000256" key="10">
    <source>
        <dbReference type="PIRSR" id="PIRSR035805-2"/>
    </source>
</evidence>
<dbReference type="GO" id="GO:0005829">
    <property type="term" value="C:cytosol"/>
    <property type="evidence" value="ECO:0007669"/>
    <property type="project" value="TreeGrafter"/>
</dbReference>
<reference evidence="14" key="1">
    <citation type="journal article" date="2013" name="BMC Microbiol.">
        <title>Taxonomy and evolution of bacteriochlorophyll a-containing members of the OM60/NOR5 clade of marine gammaproteobacteria: description of Luminiphilus syltensis gen. nov., sp. nov., reclassification of Haliea rubra as Pseudohaliea rubra gen. nov., comb. nov., and emendation of Chromatocurvus halotolerans.</title>
        <authorList>
            <person name="Spring S."/>
            <person name="Riedel T."/>
            <person name="Sproer C."/>
            <person name="Yan S."/>
            <person name="Harder J."/>
            <person name="Fuchs B.M."/>
        </authorList>
    </citation>
    <scope>NUCLEOTIDE SEQUENCE [LARGE SCALE GENOMIC DNA]</scope>
    <source>
        <strain evidence="14">NOR51-B</strain>
    </source>
</reference>
<sequence>MAKLYFRHGTMSSGKTLNLLAVAHNYEQKGERVVVIRPRLDDRFGAESVVSRTGIQRIADVLVDVDSIIDRKILQGVACILVDEAQFLSCDVVDQLRQITWDLDIPVICYGLRTDFQTRSFSGSGRLLEVADTLEEVKTVCHFCNRKAVFNLRISALGAEVDGPQIELGADDRYRPVCGPCYHSHTNRQNQDLFGD</sequence>
<keyword evidence="3 8" id="KW-0237">DNA synthesis</keyword>
<accession>B8KX56</accession>
<dbReference type="EC" id="2.7.1.21" evidence="2 8"/>
<keyword evidence="7 8" id="KW-0067">ATP-binding</keyword>
<keyword evidence="8" id="KW-0862">Zinc</keyword>
<evidence type="ECO:0000313" key="13">
    <source>
        <dbReference type="EMBL" id="EED36441.1"/>
    </source>
</evidence>
<comment type="catalytic activity">
    <reaction evidence="8 11">
        <text>thymidine + ATP = dTMP + ADP + H(+)</text>
        <dbReference type="Rhea" id="RHEA:19129"/>
        <dbReference type="ChEBI" id="CHEBI:15378"/>
        <dbReference type="ChEBI" id="CHEBI:17748"/>
        <dbReference type="ChEBI" id="CHEBI:30616"/>
        <dbReference type="ChEBI" id="CHEBI:63528"/>
        <dbReference type="ChEBI" id="CHEBI:456216"/>
        <dbReference type="EC" id="2.7.1.21"/>
    </reaction>
</comment>
<dbReference type="GO" id="GO:0004797">
    <property type="term" value="F:thymidine kinase activity"/>
    <property type="evidence" value="ECO:0007669"/>
    <property type="project" value="UniProtKB-UniRule"/>
</dbReference>
<feature type="binding site" evidence="8">
    <location>
        <position position="181"/>
    </location>
    <ligand>
        <name>Zn(2+)</name>
        <dbReference type="ChEBI" id="CHEBI:29105"/>
    </ligand>
</feature>
<dbReference type="SUPFAM" id="SSF57716">
    <property type="entry name" value="Glucocorticoid receptor-like (DNA-binding domain)"/>
    <property type="match status" value="1"/>
</dbReference>
<name>B8KX56_9GAMM</name>